<feature type="compositionally biased region" description="Pro residues" evidence="10">
    <location>
        <begin position="327"/>
        <end position="338"/>
    </location>
</feature>
<feature type="compositionally biased region" description="Low complexity" evidence="10">
    <location>
        <begin position="641"/>
        <end position="659"/>
    </location>
</feature>
<feature type="region of interest" description="Disordered" evidence="10">
    <location>
        <begin position="292"/>
        <end position="727"/>
    </location>
</feature>
<feature type="compositionally biased region" description="Low complexity" evidence="10">
    <location>
        <begin position="555"/>
        <end position="571"/>
    </location>
</feature>
<feature type="compositionally biased region" description="Low complexity" evidence="10">
    <location>
        <begin position="413"/>
        <end position="432"/>
    </location>
</feature>
<keyword evidence="12" id="KW-1185">Reference proteome</keyword>
<feature type="compositionally biased region" description="Low complexity" evidence="10">
    <location>
        <begin position="696"/>
        <end position="713"/>
    </location>
</feature>
<dbReference type="AlphaFoldDB" id="C1MH65"/>
<evidence type="ECO:0000256" key="1">
    <source>
        <dbReference type="ARBA" id="ARBA00004123"/>
    </source>
</evidence>
<dbReference type="InterPro" id="IPR000116">
    <property type="entry name" value="HMGA"/>
</dbReference>
<feature type="compositionally biased region" description="Low complexity" evidence="10">
    <location>
        <begin position="528"/>
        <end position="544"/>
    </location>
</feature>
<dbReference type="OMA" id="VEEWTIC"/>
<dbReference type="EMBL" id="GG663735">
    <property type="protein sequence ID" value="EEH60150.1"/>
    <property type="molecule type" value="Genomic_DNA"/>
</dbReference>
<keyword evidence="5" id="KW-0007">Acetylation</keyword>
<feature type="compositionally biased region" description="Low complexity" evidence="10">
    <location>
        <begin position="578"/>
        <end position="595"/>
    </location>
</feature>
<dbReference type="RefSeq" id="XP_003054898.1">
    <property type="nucleotide sequence ID" value="XM_003054852.1"/>
</dbReference>
<dbReference type="GO" id="GO:0010557">
    <property type="term" value="P:positive regulation of macromolecule biosynthetic process"/>
    <property type="evidence" value="ECO:0007669"/>
    <property type="project" value="UniProtKB-ARBA"/>
</dbReference>
<feature type="compositionally biased region" description="Low complexity" evidence="10">
    <location>
        <begin position="392"/>
        <end position="406"/>
    </location>
</feature>
<keyword evidence="3" id="KW-0597">Phosphoprotein</keyword>
<dbReference type="GO" id="GO:0005634">
    <property type="term" value="C:nucleus"/>
    <property type="evidence" value="ECO:0007669"/>
    <property type="project" value="UniProtKB-SubCell"/>
</dbReference>
<evidence type="ECO:0000256" key="7">
    <source>
        <dbReference type="ARBA" id="ARBA00023125"/>
    </source>
</evidence>
<evidence type="ECO:0000313" key="11">
    <source>
        <dbReference type="EMBL" id="EEH60150.1"/>
    </source>
</evidence>
<evidence type="ECO:0000256" key="2">
    <source>
        <dbReference type="ARBA" id="ARBA00010812"/>
    </source>
</evidence>
<comment type="similarity">
    <text evidence="2">Belongs to the HMGA family.</text>
</comment>
<feature type="compositionally biased region" description="Low complexity" evidence="10">
    <location>
        <begin position="365"/>
        <end position="381"/>
    </location>
</feature>
<dbReference type="GO" id="GO:0000785">
    <property type="term" value="C:chromatin"/>
    <property type="evidence" value="ECO:0007669"/>
    <property type="project" value="InterPro"/>
</dbReference>
<keyword evidence="4" id="KW-0677">Repeat</keyword>
<dbReference type="STRING" id="564608.C1MH65"/>
<dbReference type="Proteomes" id="UP000001876">
    <property type="component" value="Unassembled WGS sequence"/>
</dbReference>
<reference evidence="11 12" key="1">
    <citation type="journal article" date="2009" name="Science">
        <title>Green evolution and dynamic adaptations revealed by genomes of the marine picoeukaryotes Micromonas.</title>
        <authorList>
            <person name="Worden A.Z."/>
            <person name="Lee J.H."/>
            <person name="Mock T."/>
            <person name="Rouze P."/>
            <person name="Simmons M.P."/>
            <person name="Aerts A.L."/>
            <person name="Allen A.E."/>
            <person name="Cuvelier M.L."/>
            <person name="Derelle E."/>
            <person name="Everett M.V."/>
            <person name="Foulon E."/>
            <person name="Grimwood J."/>
            <person name="Gundlach H."/>
            <person name="Henrissat B."/>
            <person name="Napoli C."/>
            <person name="McDonald S.M."/>
            <person name="Parker M.S."/>
            <person name="Rombauts S."/>
            <person name="Salamov A."/>
            <person name="Von Dassow P."/>
            <person name="Badger J.H."/>
            <person name="Coutinho P.M."/>
            <person name="Demir E."/>
            <person name="Dubchak I."/>
            <person name="Gentemann C."/>
            <person name="Eikrem W."/>
            <person name="Gready J.E."/>
            <person name="John U."/>
            <person name="Lanier W."/>
            <person name="Lindquist E.A."/>
            <person name="Lucas S."/>
            <person name="Mayer K.F."/>
            <person name="Moreau H."/>
            <person name="Not F."/>
            <person name="Otillar R."/>
            <person name="Panaud O."/>
            <person name="Pangilinan J."/>
            <person name="Paulsen I."/>
            <person name="Piegu B."/>
            <person name="Poliakov A."/>
            <person name="Robbens S."/>
            <person name="Schmutz J."/>
            <person name="Toulza E."/>
            <person name="Wyss T."/>
            <person name="Zelensky A."/>
            <person name="Zhou K."/>
            <person name="Armbrust E.V."/>
            <person name="Bhattacharya D."/>
            <person name="Goodenough U.W."/>
            <person name="Van de Peer Y."/>
            <person name="Grigoriev I.V."/>
        </authorList>
    </citation>
    <scope>NUCLEOTIDE SEQUENCE [LARGE SCALE GENOMIC DNA]</scope>
    <source>
        <strain evidence="11 12">CCMP1545</strain>
    </source>
</reference>
<gene>
    <name evidence="11" type="ORF">MICPUCDRAFT_50066</name>
</gene>
<dbReference type="KEGG" id="mpp:MICPUCDRAFT_50066"/>
<evidence type="ECO:0000313" key="12">
    <source>
        <dbReference type="Proteomes" id="UP000001876"/>
    </source>
</evidence>
<evidence type="ECO:0000256" key="3">
    <source>
        <dbReference type="ARBA" id="ARBA00022553"/>
    </source>
</evidence>
<dbReference type="GO" id="GO:0003712">
    <property type="term" value="F:transcription coregulator activity"/>
    <property type="evidence" value="ECO:0007669"/>
    <property type="project" value="TreeGrafter"/>
</dbReference>
<proteinExistence type="inferred from homology"/>
<keyword evidence="7" id="KW-0238">DNA-binding</keyword>
<sequence>MGFEYRVFYKPASAGELKRRDLSALAKSGAHYVPHESLKDASASDEKISFLPLHDDATLTLPTHDANGAVSVRVVASKDGNNPGLCDLSAPLVADDVKAAEAVLARAGFNVNTHKIKKSVLVTAEGPRVASKVGAGAKSIELEMHTMTVRVDKAKMGRGLAGSLTESWVTVVAKGAKKSAVADARRTLQESCQALAASGTFAECGYGKFVKDISARVTPAAPVQTASTEKAKAKEKIVATPPTSGKKRGRPPKASGPAAEKRAKGGDGGFGAAARGIANSVQGAIRGIMLAAASPGPSGKLRADSDDDVPISRMVVKSPAKKRGRPPKAPPATSPPPSVVVVTAEDDDVPLSKLLPPKRKPGRPPGAKNKATKVAADAAAAGTPKRGRGRPPKATATPATTTPTPAKRGRGRPPGSANKAAAATPATTAGKNPRGRPPKTPAAVGPEDDDVPIGQLAAKVTSTQKKRGRPPKSAALAVVQTTPMKKKRGRPPKSATKPPPSVVVVTAEDDDVPLSKLLPPKKKPGRPPGAKNKATKVAAEAAAAGTPKRGRGRPPKAAATTTPATTTPTPAKRGRGRPPGSANKAAAATPATTAGKKPRGRPPKTPKTPAAVGPEDDDVPLGQLAAKVTSTQKKRGRPPGSKNKATAAAAAKSPRAAPKVSTPTAAMKLLGRPKPKAPGAASALSPVEGKRPRGRPPGSGSKGAAKTPTPSTGGKKRGRKPKGSLRD</sequence>
<comment type="subcellular location">
    <subcellularLocation>
        <location evidence="1">Nucleus</location>
    </subcellularLocation>
</comment>
<dbReference type="GeneID" id="9680440"/>
<keyword evidence="9" id="KW-0539">Nucleus</keyword>
<dbReference type="PRINTS" id="PR00929">
    <property type="entry name" value="ATHOOK"/>
</dbReference>
<dbReference type="PANTHER" id="PTHR23341:SF1">
    <property type="entry name" value="HIGH MOBILITY GROUP PROTEIN HMG-I_HMG-Y"/>
    <property type="match status" value="1"/>
</dbReference>
<dbReference type="PANTHER" id="PTHR23341">
    <property type="entry name" value="HIGH MOBILITY GROUP PROTEINS HMG-A AND C"/>
    <property type="match status" value="1"/>
</dbReference>
<keyword evidence="8" id="KW-0804">Transcription</keyword>
<dbReference type="Pfam" id="PF02178">
    <property type="entry name" value="AT_hook"/>
    <property type="match status" value="12"/>
</dbReference>
<feature type="region of interest" description="Disordered" evidence="10">
    <location>
        <begin position="219"/>
        <end position="267"/>
    </location>
</feature>
<name>C1MH65_MICPC</name>
<organism evidence="12">
    <name type="scientific">Micromonas pusilla (strain CCMP1545)</name>
    <name type="common">Picoplanktonic green alga</name>
    <dbReference type="NCBI Taxonomy" id="564608"/>
    <lineage>
        <taxon>Eukaryota</taxon>
        <taxon>Viridiplantae</taxon>
        <taxon>Chlorophyta</taxon>
        <taxon>Mamiellophyceae</taxon>
        <taxon>Mamiellales</taxon>
        <taxon>Mamiellaceae</taxon>
        <taxon>Micromonas</taxon>
    </lineage>
</organism>
<feature type="compositionally biased region" description="Basic residues" evidence="10">
    <location>
        <begin position="714"/>
        <end position="727"/>
    </location>
</feature>
<evidence type="ECO:0000256" key="4">
    <source>
        <dbReference type="ARBA" id="ARBA00022737"/>
    </source>
</evidence>
<protein>
    <submittedName>
        <fullName evidence="11">Predicted protein</fullName>
    </submittedName>
</protein>
<evidence type="ECO:0000256" key="5">
    <source>
        <dbReference type="ARBA" id="ARBA00022990"/>
    </source>
</evidence>
<dbReference type="GO" id="GO:0006355">
    <property type="term" value="P:regulation of DNA-templated transcription"/>
    <property type="evidence" value="ECO:0007669"/>
    <property type="project" value="InterPro"/>
</dbReference>
<evidence type="ECO:0000256" key="9">
    <source>
        <dbReference type="ARBA" id="ARBA00023242"/>
    </source>
</evidence>
<dbReference type="SMART" id="SM00384">
    <property type="entry name" value="AT_hook"/>
    <property type="match status" value="14"/>
</dbReference>
<evidence type="ECO:0000256" key="8">
    <source>
        <dbReference type="ARBA" id="ARBA00023163"/>
    </source>
</evidence>
<dbReference type="InterPro" id="IPR017956">
    <property type="entry name" value="AT_hook_DNA-bd_motif"/>
</dbReference>
<dbReference type="PRINTS" id="PR00930">
    <property type="entry name" value="HIGHMOBLTYIY"/>
</dbReference>
<evidence type="ECO:0000256" key="10">
    <source>
        <dbReference type="SAM" id="MobiDB-lite"/>
    </source>
</evidence>
<keyword evidence="6" id="KW-0805">Transcription regulation</keyword>
<evidence type="ECO:0000256" key="6">
    <source>
        <dbReference type="ARBA" id="ARBA00023015"/>
    </source>
</evidence>
<accession>C1MH65</accession>
<dbReference type="eggNOG" id="ENOG502SGVU">
    <property type="taxonomic scope" value="Eukaryota"/>
</dbReference>
<dbReference type="GO" id="GO:0003677">
    <property type="term" value="F:DNA binding"/>
    <property type="evidence" value="ECO:0007669"/>
    <property type="project" value="UniProtKB-KW"/>
</dbReference>